<dbReference type="EMBL" id="UINC01006969">
    <property type="protein sequence ID" value="SVA30696.1"/>
    <property type="molecule type" value="Genomic_DNA"/>
</dbReference>
<dbReference type="InterPro" id="IPR013328">
    <property type="entry name" value="6PGD_dom2"/>
</dbReference>
<evidence type="ECO:0008006" key="7">
    <source>
        <dbReference type="Google" id="ProtNLM"/>
    </source>
</evidence>
<dbReference type="SUPFAM" id="SSF48179">
    <property type="entry name" value="6-phosphogluconate dehydrogenase C-terminal domain-like"/>
    <property type="match status" value="1"/>
</dbReference>
<dbReference type="SUPFAM" id="SSF51735">
    <property type="entry name" value="NAD(P)-binding Rossmann-fold domains"/>
    <property type="match status" value="1"/>
</dbReference>
<organism evidence="6">
    <name type="scientific">marine metagenome</name>
    <dbReference type="NCBI Taxonomy" id="408172"/>
    <lineage>
        <taxon>unclassified sequences</taxon>
        <taxon>metagenomes</taxon>
        <taxon>ecological metagenomes</taxon>
    </lineage>
</organism>
<dbReference type="InterPro" id="IPR013752">
    <property type="entry name" value="KPA_reductase"/>
</dbReference>
<protein>
    <recommendedName>
        <fullName evidence="7">2-dehydropantoate 2-reductase</fullName>
    </recommendedName>
</protein>
<accession>A0A381URA6</accession>
<keyword evidence="2" id="KW-0521">NADP</keyword>
<dbReference type="NCBIfam" id="NF005089">
    <property type="entry name" value="PRK06522.1-4"/>
    <property type="match status" value="1"/>
</dbReference>
<keyword evidence="3" id="KW-0560">Oxidoreductase</keyword>
<dbReference type="Pfam" id="PF02558">
    <property type="entry name" value="ApbA"/>
    <property type="match status" value="1"/>
</dbReference>
<dbReference type="AlphaFoldDB" id="A0A381URA6"/>
<name>A0A381URA6_9ZZZZ</name>
<dbReference type="FunFam" id="1.10.1040.10:FF:000017">
    <property type="entry name" value="2-dehydropantoate 2-reductase"/>
    <property type="match status" value="1"/>
</dbReference>
<evidence type="ECO:0000259" key="5">
    <source>
        <dbReference type="Pfam" id="PF08546"/>
    </source>
</evidence>
<dbReference type="Gene3D" id="3.40.50.720">
    <property type="entry name" value="NAD(P)-binding Rossmann-like Domain"/>
    <property type="match status" value="1"/>
</dbReference>
<dbReference type="Gene3D" id="1.10.1040.10">
    <property type="entry name" value="N-(1-d-carboxylethyl)-l-norvaline Dehydrogenase, domain 2"/>
    <property type="match status" value="1"/>
</dbReference>
<dbReference type="GO" id="GO:0016491">
    <property type="term" value="F:oxidoreductase activity"/>
    <property type="evidence" value="ECO:0007669"/>
    <property type="project" value="UniProtKB-KW"/>
</dbReference>
<dbReference type="PANTHER" id="PTHR21708">
    <property type="entry name" value="PROBABLE 2-DEHYDROPANTOATE 2-REDUCTASE"/>
    <property type="match status" value="1"/>
</dbReference>
<dbReference type="GO" id="GO:0005737">
    <property type="term" value="C:cytoplasm"/>
    <property type="evidence" value="ECO:0007669"/>
    <property type="project" value="TreeGrafter"/>
</dbReference>
<feature type="non-terminal residue" evidence="6">
    <location>
        <position position="1"/>
    </location>
</feature>
<dbReference type="FunFam" id="3.40.50.720:FF:000307">
    <property type="entry name" value="2-dehydropantoate 2-reductase"/>
    <property type="match status" value="1"/>
</dbReference>
<evidence type="ECO:0000256" key="2">
    <source>
        <dbReference type="ARBA" id="ARBA00022857"/>
    </source>
</evidence>
<comment type="similarity">
    <text evidence="1">Belongs to the ketopantoate reductase family.</text>
</comment>
<dbReference type="Pfam" id="PF08546">
    <property type="entry name" value="ApbA_C"/>
    <property type="match status" value="1"/>
</dbReference>
<feature type="domain" description="Ketopantoate reductase C-terminal" evidence="5">
    <location>
        <begin position="193"/>
        <end position="312"/>
    </location>
</feature>
<dbReference type="InterPro" id="IPR013332">
    <property type="entry name" value="KPR_N"/>
</dbReference>
<evidence type="ECO:0000259" key="4">
    <source>
        <dbReference type="Pfam" id="PF02558"/>
    </source>
</evidence>
<evidence type="ECO:0000256" key="3">
    <source>
        <dbReference type="ARBA" id="ARBA00023002"/>
    </source>
</evidence>
<dbReference type="InterPro" id="IPR008927">
    <property type="entry name" value="6-PGluconate_DH-like_C_sf"/>
</dbReference>
<feature type="domain" description="Ketopantoate reductase N-terminal" evidence="4">
    <location>
        <begin position="1"/>
        <end position="165"/>
    </location>
</feature>
<sequence>VYGAGAIGGYLGAMLAAVGCDVSLVARGPHLAAIQQKGLTLWRDGKSQTHSITATDSAAELGPQDFVLVTLKAHALSGAVADVRKLLGPDTAVVSAVNGLPWWYCHGLDAPGAERPLESVDPGGLIWKGIGPERAIGCVVYPSVEVSEPGVVRHLSDDKFSLGEPSGERSERVRSLATAFIDAGLKAPVRPRIRDEIWVKLWGNLSFNPLSALTTATLDVLAHDEGIRAIARTMMVEAQAVGEKHGIRFAIDVEQRIDAAGSIGAHRTSMLQDLEQGRPLEIAALVESVMEVARLVEQPTPVIELVHTLLKQRIHSRDG</sequence>
<evidence type="ECO:0000313" key="6">
    <source>
        <dbReference type="EMBL" id="SVA30696.1"/>
    </source>
</evidence>
<evidence type="ECO:0000256" key="1">
    <source>
        <dbReference type="ARBA" id="ARBA00007870"/>
    </source>
</evidence>
<proteinExistence type="inferred from homology"/>
<dbReference type="PANTHER" id="PTHR21708:SF45">
    <property type="entry name" value="2-DEHYDROPANTOATE 2-REDUCTASE"/>
    <property type="match status" value="1"/>
</dbReference>
<dbReference type="InterPro" id="IPR036291">
    <property type="entry name" value="NAD(P)-bd_dom_sf"/>
</dbReference>
<dbReference type="InterPro" id="IPR051402">
    <property type="entry name" value="KPR-Related"/>
</dbReference>
<gene>
    <name evidence="6" type="ORF">METZ01_LOCUS83550</name>
</gene>
<reference evidence="6" key="1">
    <citation type="submission" date="2018-05" db="EMBL/GenBank/DDBJ databases">
        <authorList>
            <person name="Lanie J.A."/>
            <person name="Ng W.-L."/>
            <person name="Kazmierczak K.M."/>
            <person name="Andrzejewski T.M."/>
            <person name="Davidsen T.M."/>
            <person name="Wayne K.J."/>
            <person name="Tettelin H."/>
            <person name="Glass J.I."/>
            <person name="Rusch D."/>
            <person name="Podicherti R."/>
            <person name="Tsui H.-C.T."/>
            <person name="Winkler M.E."/>
        </authorList>
    </citation>
    <scope>NUCLEOTIDE SEQUENCE</scope>
</reference>